<dbReference type="Gene3D" id="4.10.240.10">
    <property type="entry name" value="Zn(2)-C6 fungal-type DNA-binding domain"/>
    <property type="match status" value="1"/>
</dbReference>
<dbReference type="Pfam" id="PF12643">
    <property type="entry name" value="MazG-like"/>
    <property type="match status" value="1"/>
</dbReference>
<dbReference type="SUPFAM" id="SSF57701">
    <property type="entry name" value="Zn2/Cys6 DNA-binding domain"/>
    <property type="match status" value="1"/>
</dbReference>
<dbReference type="Pfam" id="PF00172">
    <property type="entry name" value="Zn_clus"/>
    <property type="match status" value="1"/>
</dbReference>
<comment type="caution">
    <text evidence="3">The sequence shown here is derived from an EMBL/GenBank/DDBJ whole genome shotgun (WGS) entry which is preliminary data.</text>
</comment>
<dbReference type="PROSITE" id="PS50048">
    <property type="entry name" value="ZN2_CY6_FUNGAL_2"/>
    <property type="match status" value="1"/>
</dbReference>
<dbReference type="SUPFAM" id="SSF101386">
    <property type="entry name" value="all-alpha NTP pyrophosphatases"/>
    <property type="match status" value="1"/>
</dbReference>
<dbReference type="PANTHER" id="PTHR46523">
    <property type="entry name" value="DCTP PYROPHOSPHATASE 1"/>
    <property type="match status" value="1"/>
</dbReference>
<gene>
    <name evidence="3" type="ORF">FCC1311_042242</name>
</gene>
<dbReference type="Gene3D" id="1.10.287.1080">
    <property type="entry name" value="MazG-like"/>
    <property type="match status" value="1"/>
</dbReference>
<dbReference type="GO" id="GO:0005829">
    <property type="term" value="C:cytosol"/>
    <property type="evidence" value="ECO:0007669"/>
    <property type="project" value="TreeGrafter"/>
</dbReference>
<dbReference type="InterPro" id="IPR025984">
    <property type="entry name" value="DCTPP"/>
</dbReference>
<feature type="domain" description="Zn(2)-C6 fungal-type" evidence="2">
    <location>
        <begin position="63"/>
        <end position="92"/>
    </location>
</feature>
<dbReference type="OrthoDB" id="411123at2759"/>
<accession>A0A2R5GI89</accession>
<evidence type="ECO:0000313" key="3">
    <source>
        <dbReference type="EMBL" id="GBG28001.1"/>
    </source>
</evidence>
<dbReference type="GO" id="GO:0042262">
    <property type="term" value="P:DNA protection"/>
    <property type="evidence" value="ECO:0007669"/>
    <property type="project" value="TreeGrafter"/>
</dbReference>
<dbReference type="GO" id="GO:0008270">
    <property type="term" value="F:zinc ion binding"/>
    <property type="evidence" value="ECO:0007669"/>
    <property type="project" value="InterPro"/>
</dbReference>
<feature type="region of interest" description="Disordered" evidence="1">
    <location>
        <begin position="1"/>
        <end position="57"/>
    </location>
</feature>
<dbReference type="GO" id="GO:0006253">
    <property type="term" value="P:dCTP catabolic process"/>
    <property type="evidence" value="ECO:0007669"/>
    <property type="project" value="TreeGrafter"/>
</dbReference>
<proteinExistence type="predicted"/>
<dbReference type="InParanoid" id="A0A2R5GI89"/>
<organism evidence="3 4">
    <name type="scientific">Hondaea fermentalgiana</name>
    <dbReference type="NCBI Taxonomy" id="2315210"/>
    <lineage>
        <taxon>Eukaryota</taxon>
        <taxon>Sar</taxon>
        <taxon>Stramenopiles</taxon>
        <taxon>Bigyra</taxon>
        <taxon>Labyrinthulomycetes</taxon>
        <taxon>Thraustochytrida</taxon>
        <taxon>Thraustochytriidae</taxon>
        <taxon>Hondaea</taxon>
    </lineage>
</organism>
<dbReference type="GO" id="GO:0000981">
    <property type="term" value="F:DNA-binding transcription factor activity, RNA polymerase II-specific"/>
    <property type="evidence" value="ECO:0007669"/>
    <property type="project" value="InterPro"/>
</dbReference>
<protein>
    <submittedName>
        <fullName evidence="3">dCTP pyrophosphatase 1</fullName>
    </submittedName>
</protein>
<dbReference type="SMART" id="SM00066">
    <property type="entry name" value="GAL4"/>
    <property type="match status" value="1"/>
</dbReference>
<dbReference type="Proteomes" id="UP000241890">
    <property type="component" value="Unassembled WGS sequence"/>
</dbReference>
<dbReference type="EMBL" id="BEYU01000038">
    <property type="protein sequence ID" value="GBG28001.1"/>
    <property type="molecule type" value="Genomic_DNA"/>
</dbReference>
<dbReference type="InterPro" id="IPR036864">
    <property type="entry name" value="Zn2-C6_fun-type_DNA-bd_sf"/>
</dbReference>
<dbReference type="AlphaFoldDB" id="A0A2R5GI89"/>
<feature type="compositionally biased region" description="Low complexity" evidence="1">
    <location>
        <begin position="31"/>
        <end position="46"/>
    </location>
</feature>
<dbReference type="PANTHER" id="PTHR46523:SF1">
    <property type="entry name" value="DCTP PYROPHOSPHATASE 1"/>
    <property type="match status" value="1"/>
</dbReference>
<dbReference type="InterPro" id="IPR052555">
    <property type="entry name" value="dCTP_Pyrophosphatase"/>
</dbReference>
<dbReference type="PROSITE" id="PS00463">
    <property type="entry name" value="ZN2_CY6_FUNGAL_1"/>
    <property type="match status" value="1"/>
</dbReference>
<evidence type="ECO:0000256" key="1">
    <source>
        <dbReference type="SAM" id="MobiDB-lite"/>
    </source>
</evidence>
<dbReference type="CDD" id="cd11537">
    <property type="entry name" value="NTP-PPase_RS21-C6_like"/>
    <property type="match status" value="1"/>
</dbReference>
<evidence type="ECO:0000313" key="4">
    <source>
        <dbReference type="Proteomes" id="UP000241890"/>
    </source>
</evidence>
<reference evidence="3 4" key="1">
    <citation type="submission" date="2017-12" db="EMBL/GenBank/DDBJ databases">
        <title>Sequencing, de novo assembly and annotation of complete genome of a new Thraustochytrid species, strain FCC1311.</title>
        <authorList>
            <person name="Sedici K."/>
            <person name="Godart F."/>
            <person name="Aiese Cigliano R."/>
            <person name="Sanseverino W."/>
            <person name="Barakat M."/>
            <person name="Ortet P."/>
            <person name="Marechal E."/>
            <person name="Cagnac O."/>
            <person name="Amato A."/>
        </authorList>
    </citation>
    <scope>NUCLEOTIDE SEQUENCE [LARGE SCALE GENOMIC DNA]</scope>
</reference>
<dbReference type="InterPro" id="IPR001138">
    <property type="entry name" value="Zn2Cys6_DnaBD"/>
</dbReference>
<sequence length="277" mass="30998">MENDMMMGSGVMHQQPDMGQGPNAPPPPPYHDGQQDPQQQQQQQQQQHHHHVGNPVTTVRKTSCDMCTQIKVKCSGETPCKRCAKKGLECVYSLSKKRGPPKGKKRNMAMNKRIRAHKDSSSEPSGMGHVQAQHFTPTQFAGGVTLEAIRERVQVFSDQRNWEQFHTPRNLVLALTGEVGELASIFQWKNNIPPGLGDFTLKDRVRVADELADILIYTTRLADRCGIDLANATLEKIQKNDMKYPKDKSMGSSKKYTEFDPAMQAHTQPHDNSGGLI</sequence>
<dbReference type="CDD" id="cd00067">
    <property type="entry name" value="GAL4"/>
    <property type="match status" value="1"/>
</dbReference>
<keyword evidence="4" id="KW-1185">Reference proteome</keyword>
<name>A0A2R5GI89_9STRA</name>
<dbReference type="GO" id="GO:0047840">
    <property type="term" value="F:dCTP diphosphatase activity"/>
    <property type="evidence" value="ECO:0007669"/>
    <property type="project" value="TreeGrafter"/>
</dbReference>
<evidence type="ECO:0000259" key="2">
    <source>
        <dbReference type="PROSITE" id="PS50048"/>
    </source>
</evidence>